<dbReference type="AlphaFoldDB" id="A0A316AB39"/>
<dbReference type="OrthoDB" id="6869716at2"/>
<gene>
    <name evidence="2" type="ORF">CLV98_11669</name>
</gene>
<keyword evidence="3" id="KW-1185">Reference proteome</keyword>
<sequence length="181" mass="20020">MKNYYTYFLLLCMLLLGSMSQAQGIYIYIPQVTSGSGLASPHADEVKLTSAQMSMDRPFDISTGVGGSREYASVNFTEYSLTKELDKSSAKIMKQIASGTVNPSIEIRYYNNTNEIVSRVELQKALVTSYSASSADYCSSCPPLSESFSIAFEEITVTHHENLKVKEKFNWNVVTSSGNNL</sequence>
<feature type="chain" id="PRO_5016447769" evidence="1">
    <location>
        <begin position="23"/>
        <end position="181"/>
    </location>
</feature>
<accession>A0A316AB39</accession>
<evidence type="ECO:0000313" key="2">
    <source>
        <dbReference type="EMBL" id="PWJ54782.1"/>
    </source>
</evidence>
<dbReference type="EMBL" id="QGDT01000016">
    <property type="protein sequence ID" value="PWJ54782.1"/>
    <property type="molecule type" value="Genomic_DNA"/>
</dbReference>
<dbReference type="InterPro" id="IPR036624">
    <property type="entry name" value="Hcp1-lik_sf"/>
</dbReference>
<protein>
    <submittedName>
        <fullName evidence="2">Type VI secretion system Hcp family effector</fullName>
    </submittedName>
</protein>
<organism evidence="2 3">
    <name type="scientific">Dyadobacter jejuensis</name>
    <dbReference type="NCBI Taxonomy" id="1082580"/>
    <lineage>
        <taxon>Bacteria</taxon>
        <taxon>Pseudomonadati</taxon>
        <taxon>Bacteroidota</taxon>
        <taxon>Cytophagia</taxon>
        <taxon>Cytophagales</taxon>
        <taxon>Spirosomataceae</taxon>
        <taxon>Dyadobacter</taxon>
    </lineage>
</organism>
<evidence type="ECO:0000313" key="3">
    <source>
        <dbReference type="Proteomes" id="UP000245880"/>
    </source>
</evidence>
<dbReference type="SUPFAM" id="SSF141452">
    <property type="entry name" value="Hcp1-like"/>
    <property type="match status" value="1"/>
</dbReference>
<evidence type="ECO:0000256" key="1">
    <source>
        <dbReference type="SAM" id="SignalP"/>
    </source>
</evidence>
<dbReference type="Proteomes" id="UP000245880">
    <property type="component" value="Unassembled WGS sequence"/>
</dbReference>
<reference evidence="2 3" key="1">
    <citation type="submission" date="2018-03" db="EMBL/GenBank/DDBJ databases">
        <title>Genomic Encyclopedia of Archaeal and Bacterial Type Strains, Phase II (KMG-II): from individual species to whole genera.</title>
        <authorList>
            <person name="Goeker M."/>
        </authorList>
    </citation>
    <scope>NUCLEOTIDE SEQUENCE [LARGE SCALE GENOMIC DNA]</scope>
    <source>
        <strain evidence="2 3">DSM 100346</strain>
    </source>
</reference>
<dbReference type="RefSeq" id="WP_109677631.1">
    <property type="nucleotide sequence ID" value="NZ_QGDT01000016.1"/>
</dbReference>
<proteinExistence type="predicted"/>
<dbReference type="Gene3D" id="2.30.110.20">
    <property type="entry name" value="Hcp1-like"/>
    <property type="match status" value="1"/>
</dbReference>
<feature type="signal peptide" evidence="1">
    <location>
        <begin position="1"/>
        <end position="22"/>
    </location>
</feature>
<dbReference type="Pfam" id="PF05638">
    <property type="entry name" value="T6SS_HCP"/>
    <property type="match status" value="1"/>
</dbReference>
<name>A0A316AB39_9BACT</name>
<comment type="caution">
    <text evidence="2">The sequence shown here is derived from an EMBL/GenBank/DDBJ whole genome shotgun (WGS) entry which is preliminary data.</text>
</comment>
<dbReference type="InterPro" id="IPR008514">
    <property type="entry name" value="T6SS_Hcp"/>
</dbReference>
<keyword evidence="1" id="KW-0732">Signal</keyword>